<sequence>MHDLSTEIKSKQPIRLSRKNKINNENEKKKEETESVSLKQLFRFAKKFDVFYMILASFAAICHGAALPLLLLIFGNLVDIFTNRSFNLCTLNLTALSLTYCPSGIVLTSINFLSDYKLCNFTDSNFTIPTFDLTGKVRQQALILVGIGGGAIIFAYIQIAFWCVSAERQTRAIREAVFRSIMNKEILYFDMHKTVYILLTASMTANELKAYGRAGAVAEEVFSSIRTVFSYNGAEHEQARYEQHLNTARDFGIKKGAFNGLTLGFVWFVIFCAYALGFWYGAKLVRDEDFQIGSVLIVFFAILIAVFSLGQGAPHLQSLAQARGAAYYVWNLIDTPSKIISNSDSGLKTPDLIGVIEFSKVNFIYPSRPDIPILNGLSFDAKSGKTVALVGSSGCGKSTCIQLLQRFYDPISGSVSIDGHSVSEYNLRWLRQHIGVVSQEPILFAATIKENIKYGKDNVTDSDVENAAKNANAHDFIMTLPDQYETMVGERGAQLSGGQKQRIAIARALIRNPKILLLDEATSALDNESEKIVQDALEKASKGRTTIVIAHRLSTIRNADKIIVIQKGSTIEEGDHDTLMNKRGNYYALVQAQNLKLAEEEAEREDEDIYPDETNVRRDRRSTVASLTPSMLATICGDKTDDNNDEMVFQECDRDVQEHKVLVYVLLFIGFGILMLITMFLQSYLFACSGEKLTKRLRAKVFRVILRQDLAYFDDQKNNTGALCTRLAVEASAVQGATGIRIGLMLQNFSSLGVGIILGFVYGWALTLMLLGFIPLIVIGGFLQSKLVSGFASKDKKALESAGKVAVEVIQNIRTVAQLTKEEHFGNEYAHLVEIPYRSSLKRAYIFAFFFALTNSITYFALAALFSLGAYLVDQNKMSFEDVLL</sequence>
<feature type="domain" description="ABC transmembrane type-1" evidence="11">
    <location>
        <begin position="657"/>
        <end position="885"/>
    </location>
</feature>
<dbReference type="FunFam" id="3.40.50.300:FF:000205">
    <property type="entry name" value="ABC transporter B family member 4"/>
    <property type="match status" value="1"/>
</dbReference>
<keyword evidence="6" id="KW-0067">ATP-binding</keyword>
<keyword evidence="4 9" id="KW-0812">Transmembrane</keyword>
<feature type="transmembrane region" description="Helical" evidence="9">
    <location>
        <begin position="845"/>
        <end position="873"/>
    </location>
</feature>
<keyword evidence="3" id="KW-0813">Transport</keyword>
<dbReference type="PROSITE" id="PS50929">
    <property type="entry name" value="ABC_TM1F"/>
    <property type="match status" value="3"/>
</dbReference>
<evidence type="ECO:0000313" key="14">
    <source>
        <dbReference type="Proteomes" id="UP000663829"/>
    </source>
</evidence>
<dbReference type="EMBL" id="CAJOBC010004853">
    <property type="protein sequence ID" value="CAF3843097.1"/>
    <property type="molecule type" value="Genomic_DNA"/>
</dbReference>
<dbReference type="Pfam" id="PF00005">
    <property type="entry name" value="ABC_tran"/>
    <property type="match status" value="1"/>
</dbReference>
<dbReference type="SMART" id="SM00382">
    <property type="entry name" value="AAA"/>
    <property type="match status" value="1"/>
</dbReference>
<feature type="transmembrane region" description="Helical" evidence="9">
    <location>
        <begin position="661"/>
        <end position="687"/>
    </location>
</feature>
<dbReference type="Gene3D" id="3.40.50.300">
    <property type="entry name" value="P-loop containing nucleotide triphosphate hydrolases"/>
    <property type="match status" value="1"/>
</dbReference>
<dbReference type="PANTHER" id="PTHR43394">
    <property type="entry name" value="ATP-DEPENDENT PERMEASE MDL1, MITOCHONDRIAL"/>
    <property type="match status" value="1"/>
</dbReference>
<dbReference type="CDD" id="cd18578">
    <property type="entry name" value="ABC_6TM_Pgp_ABCB1_D2_like"/>
    <property type="match status" value="1"/>
</dbReference>
<feature type="transmembrane region" description="Helical" evidence="9">
    <location>
        <begin position="258"/>
        <end position="280"/>
    </location>
</feature>
<dbReference type="GO" id="GO:0015421">
    <property type="term" value="F:ABC-type oligopeptide transporter activity"/>
    <property type="evidence" value="ECO:0007669"/>
    <property type="project" value="TreeGrafter"/>
</dbReference>
<evidence type="ECO:0000256" key="2">
    <source>
        <dbReference type="ARBA" id="ARBA00007577"/>
    </source>
</evidence>
<dbReference type="InterPro" id="IPR027417">
    <property type="entry name" value="P-loop_NTPase"/>
</dbReference>
<comment type="subcellular location">
    <subcellularLocation>
        <location evidence="1">Membrane</location>
        <topology evidence="1">Multi-pass membrane protein</topology>
    </subcellularLocation>
</comment>
<dbReference type="GO" id="GO:0090374">
    <property type="term" value="P:oligopeptide export from mitochondrion"/>
    <property type="evidence" value="ECO:0007669"/>
    <property type="project" value="TreeGrafter"/>
</dbReference>
<dbReference type="GO" id="GO:0016887">
    <property type="term" value="F:ATP hydrolysis activity"/>
    <property type="evidence" value="ECO:0007669"/>
    <property type="project" value="InterPro"/>
</dbReference>
<dbReference type="InterPro" id="IPR003593">
    <property type="entry name" value="AAA+_ATPase"/>
</dbReference>
<evidence type="ECO:0000256" key="7">
    <source>
        <dbReference type="ARBA" id="ARBA00022989"/>
    </source>
</evidence>
<evidence type="ECO:0000256" key="3">
    <source>
        <dbReference type="ARBA" id="ARBA00022448"/>
    </source>
</evidence>
<organism evidence="12 14">
    <name type="scientific">Didymodactylos carnosus</name>
    <dbReference type="NCBI Taxonomy" id="1234261"/>
    <lineage>
        <taxon>Eukaryota</taxon>
        <taxon>Metazoa</taxon>
        <taxon>Spiralia</taxon>
        <taxon>Gnathifera</taxon>
        <taxon>Rotifera</taxon>
        <taxon>Eurotatoria</taxon>
        <taxon>Bdelloidea</taxon>
        <taxon>Philodinida</taxon>
        <taxon>Philodinidae</taxon>
        <taxon>Didymodactylos</taxon>
    </lineage>
</organism>
<accession>A0A814MCN7</accession>
<dbReference type="InterPro" id="IPR039421">
    <property type="entry name" value="Type_1_exporter"/>
</dbReference>
<feature type="domain" description="ABC transporter" evidence="10">
    <location>
        <begin position="356"/>
        <end position="592"/>
    </location>
</feature>
<evidence type="ECO:0000259" key="11">
    <source>
        <dbReference type="PROSITE" id="PS50929"/>
    </source>
</evidence>
<comment type="similarity">
    <text evidence="2">Belongs to the ABC transporter superfamily. ABCB family. Multidrug resistance exporter (TC 3.A.1.201) subfamily.</text>
</comment>
<feature type="transmembrane region" description="Helical" evidence="9">
    <location>
        <begin position="292"/>
        <end position="310"/>
    </location>
</feature>
<dbReference type="InterPro" id="IPR011527">
    <property type="entry name" value="ABC1_TM_dom"/>
</dbReference>
<comment type="caution">
    <text evidence="12">The sequence shown here is derived from an EMBL/GenBank/DDBJ whole genome shotgun (WGS) entry which is preliminary data.</text>
</comment>
<feature type="domain" description="ABC transmembrane type-1" evidence="11">
    <location>
        <begin position="54"/>
        <end position="194"/>
    </location>
</feature>
<dbReference type="InterPro" id="IPR036640">
    <property type="entry name" value="ABC1_TM_sf"/>
</dbReference>
<proteinExistence type="inferred from homology"/>
<feature type="transmembrane region" description="Helical" evidence="9">
    <location>
        <begin position="141"/>
        <end position="164"/>
    </location>
</feature>
<dbReference type="CDD" id="cd18577">
    <property type="entry name" value="ABC_6TM_Pgp_ABCB1_D1_like"/>
    <property type="match status" value="1"/>
</dbReference>
<feature type="domain" description="ABC transmembrane type-1" evidence="11">
    <location>
        <begin position="195"/>
        <end position="321"/>
    </location>
</feature>
<dbReference type="CDD" id="cd03249">
    <property type="entry name" value="ABC_MTABC3_MDL1_MDL2"/>
    <property type="match status" value="1"/>
</dbReference>
<keyword evidence="14" id="KW-1185">Reference proteome</keyword>
<dbReference type="InterPro" id="IPR017871">
    <property type="entry name" value="ABC_transporter-like_CS"/>
</dbReference>
<protein>
    <submittedName>
        <fullName evidence="12">Uncharacterized protein</fullName>
    </submittedName>
</protein>
<dbReference type="Gene3D" id="1.20.1560.10">
    <property type="entry name" value="ABC transporter type 1, transmembrane domain"/>
    <property type="match status" value="2"/>
</dbReference>
<evidence type="ECO:0000313" key="13">
    <source>
        <dbReference type="EMBL" id="CAF3843097.1"/>
    </source>
</evidence>
<dbReference type="PROSITE" id="PS50893">
    <property type="entry name" value="ABC_TRANSPORTER_2"/>
    <property type="match status" value="1"/>
</dbReference>
<dbReference type="OrthoDB" id="6500128at2759"/>
<reference evidence="12" key="1">
    <citation type="submission" date="2021-02" db="EMBL/GenBank/DDBJ databases">
        <authorList>
            <person name="Nowell W R."/>
        </authorList>
    </citation>
    <scope>NUCLEOTIDE SEQUENCE</scope>
</reference>
<evidence type="ECO:0000313" key="12">
    <source>
        <dbReference type="EMBL" id="CAF1076693.1"/>
    </source>
</evidence>
<evidence type="ECO:0000256" key="4">
    <source>
        <dbReference type="ARBA" id="ARBA00022692"/>
    </source>
</evidence>
<feature type="transmembrane region" description="Helical" evidence="9">
    <location>
        <begin position="86"/>
        <end position="107"/>
    </location>
</feature>
<keyword evidence="5" id="KW-0547">Nucleotide-binding</keyword>
<dbReference type="AlphaFoldDB" id="A0A814MCN7"/>
<dbReference type="EMBL" id="CAJNOQ010004853">
    <property type="protein sequence ID" value="CAF1076693.1"/>
    <property type="molecule type" value="Genomic_DNA"/>
</dbReference>
<evidence type="ECO:0000256" key="5">
    <source>
        <dbReference type="ARBA" id="ARBA00022741"/>
    </source>
</evidence>
<keyword evidence="7 9" id="KW-1133">Transmembrane helix</keyword>
<evidence type="ECO:0000256" key="9">
    <source>
        <dbReference type="SAM" id="Phobius"/>
    </source>
</evidence>
<dbReference type="GO" id="GO:0005524">
    <property type="term" value="F:ATP binding"/>
    <property type="evidence" value="ECO:0007669"/>
    <property type="project" value="UniProtKB-KW"/>
</dbReference>
<dbReference type="SUPFAM" id="SSF52540">
    <property type="entry name" value="P-loop containing nucleoside triphosphate hydrolases"/>
    <property type="match status" value="1"/>
</dbReference>
<dbReference type="PROSITE" id="PS00211">
    <property type="entry name" value="ABC_TRANSPORTER_1"/>
    <property type="match status" value="1"/>
</dbReference>
<dbReference type="PANTHER" id="PTHR43394:SF27">
    <property type="entry name" value="ATP-DEPENDENT TRANSLOCASE ABCB1-LIKE"/>
    <property type="match status" value="1"/>
</dbReference>
<dbReference type="SUPFAM" id="SSF90123">
    <property type="entry name" value="ABC transporter transmembrane region"/>
    <property type="match status" value="2"/>
</dbReference>
<dbReference type="Proteomes" id="UP000663829">
    <property type="component" value="Unassembled WGS sequence"/>
</dbReference>
<evidence type="ECO:0000256" key="6">
    <source>
        <dbReference type="ARBA" id="ARBA00022840"/>
    </source>
</evidence>
<evidence type="ECO:0000259" key="10">
    <source>
        <dbReference type="PROSITE" id="PS50893"/>
    </source>
</evidence>
<feature type="transmembrane region" description="Helical" evidence="9">
    <location>
        <begin position="50"/>
        <end position="74"/>
    </location>
</feature>
<dbReference type="Pfam" id="PF00664">
    <property type="entry name" value="ABC_membrane"/>
    <property type="match status" value="3"/>
</dbReference>
<name>A0A814MCN7_9BILA</name>
<gene>
    <name evidence="12" type="ORF">GPM918_LOCUS17557</name>
    <name evidence="13" type="ORF">SRO942_LOCUS17555</name>
</gene>
<evidence type="ECO:0000256" key="8">
    <source>
        <dbReference type="ARBA" id="ARBA00023136"/>
    </source>
</evidence>
<dbReference type="InterPro" id="IPR003439">
    <property type="entry name" value="ABC_transporter-like_ATP-bd"/>
</dbReference>
<dbReference type="Proteomes" id="UP000681722">
    <property type="component" value="Unassembled WGS sequence"/>
</dbReference>
<dbReference type="GO" id="GO:0005743">
    <property type="term" value="C:mitochondrial inner membrane"/>
    <property type="evidence" value="ECO:0007669"/>
    <property type="project" value="TreeGrafter"/>
</dbReference>
<feature type="transmembrane region" description="Helical" evidence="9">
    <location>
        <begin position="754"/>
        <end position="783"/>
    </location>
</feature>
<keyword evidence="8 9" id="KW-0472">Membrane</keyword>
<evidence type="ECO:0000256" key="1">
    <source>
        <dbReference type="ARBA" id="ARBA00004141"/>
    </source>
</evidence>